<reference evidence="1 2" key="1">
    <citation type="submission" date="2019-02" db="EMBL/GenBank/DDBJ databases">
        <title>Deep-cultivation of Planctomycetes and their phenomic and genomic characterization uncovers novel biology.</title>
        <authorList>
            <person name="Wiegand S."/>
            <person name="Jogler M."/>
            <person name="Boedeker C."/>
            <person name="Pinto D."/>
            <person name="Vollmers J."/>
            <person name="Rivas-Marin E."/>
            <person name="Kohn T."/>
            <person name="Peeters S.H."/>
            <person name="Heuer A."/>
            <person name="Rast P."/>
            <person name="Oberbeckmann S."/>
            <person name="Bunk B."/>
            <person name="Jeske O."/>
            <person name="Meyerdierks A."/>
            <person name="Storesund J.E."/>
            <person name="Kallscheuer N."/>
            <person name="Luecker S."/>
            <person name="Lage O.M."/>
            <person name="Pohl T."/>
            <person name="Merkel B.J."/>
            <person name="Hornburger P."/>
            <person name="Mueller R.-W."/>
            <person name="Bruemmer F."/>
            <person name="Labrenz M."/>
            <person name="Spormann A.M."/>
            <person name="Op den Camp H."/>
            <person name="Overmann J."/>
            <person name="Amann R."/>
            <person name="Jetten M.S.M."/>
            <person name="Mascher T."/>
            <person name="Medema M.H."/>
            <person name="Devos D.P."/>
            <person name="Kaster A.-K."/>
            <person name="Ovreas L."/>
            <person name="Rohde M."/>
            <person name="Galperin M.Y."/>
            <person name="Jogler C."/>
        </authorList>
    </citation>
    <scope>NUCLEOTIDE SEQUENCE [LARGE SCALE GENOMIC DNA]</scope>
    <source>
        <strain evidence="1 2">ETA_A8</strain>
    </source>
</reference>
<dbReference type="AlphaFoldDB" id="A0A517YGV3"/>
<name>A0A517YGV3_9BACT</name>
<proteinExistence type="predicted"/>
<gene>
    <name evidence="1" type="ORF">ETAA8_45670</name>
</gene>
<protein>
    <submittedName>
        <fullName evidence="1">Uncharacterized protein</fullName>
    </submittedName>
</protein>
<dbReference type="EMBL" id="CP036274">
    <property type="protein sequence ID" value="QDU29457.1"/>
    <property type="molecule type" value="Genomic_DNA"/>
</dbReference>
<dbReference type="KEGG" id="aagg:ETAA8_45670"/>
<dbReference type="Proteomes" id="UP000315017">
    <property type="component" value="Chromosome"/>
</dbReference>
<evidence type="ECO:0000313" key="2">
    <source>
        <dbReference type="Proteomes" id="UP000315017"/>
    </source>
</evidence>
<keyword evidence="2" id="KW-1185">Reference proteome</keyword>
<sequence>MPESREMLVKAIRQAAKMSYCKEWKAVIMPLYECATQCNEKHIPGCSSRESARIVNALVRAYALCDGRGSTRLPASAQCVMTSNSLNNDSGGSGVP</sequence>
<evidence type="ECO:0000313" key="1">
    <source>
        <dbReference type="EMBL" id="QDU29457.1"/>
    </source>
</evidence>
<accession>A0A517YGV3</accession>
<organism evidence="1 2">
    <name type="scientific">Anatilimnocola aggregata</name>
    <dbReference type="NCBI Taxonomy" id="2528021"/>
    <lineage>
        <taxon>Bacteria</taxon>
        <taxon>Pseudomonadati</taxon>
        <taxon>Planctomycetota</taxon>
        <taxon>Planctomycetia</taxon>
        <taxon>Pirellulales</taxon>
        <taxon>Pirellulaceae</taxon>
        <taxon>Anatilimnocola</taxon>
    </lineage>
</organism>